<gene>
    <name evidence="3" type="ORF">BB560_005371</name>
</gene>
<name>A0A2T9Z6N2_9FUNG</name>
<evidence type="ECO:0000313" key="4">
    <source>
        <dbReference type="Proteomes" id="UP000245609"/>
    </source>
</evidence>
<evidence type="ECO:0000256" key="2">
    <source>
        <dbReference type="SAM" id="MobiDB-lite"/>
    </source>
</evidence>
<evidence type="ECO:0000313" key="3">
    <source>
        <dbReference type="EMBL" id="PVV00261.1"/>
    </source>
</evidence>
<proteinExistence type="inferred from homology"/>
<reference evidence="3 4" key="1">
    <citation type="journal article" date="2018" name="MBio">
        <title>Comparative Genomics Reveals the Core Gene Toolbox for the Fungus-Insect Symbiosis.</title>
        <authorList>
            <person name="Wang Y."/>
            <person name="Stata M."/>
            <person name="Wang W."/>
            <person name="Stajich J.E."/>
            <person name="White M.M."/>
            <person name="Moncalvo J.M."/>
        </authorList>
    </citation>
    <scope>NUCLEOTIDE SEQUENCE [LARGE SCALE GENOMIC DNA]</scope>
    <source>
        <strain evidence="3 4">SC-DP-2</strain>
    </source>
</reference>
<comment type="similarity">
    <text evidence="1">Belongs to the actin family.</text>
</comment>
<keyword evidence="4" id="KW-1185">Reference proteome</keyword>
<feature type="region of interest" description="Disordered" evidence="2">
    <location>
        <begin position="395"/>
        <end position="416"/>
    </location>
</feature>
<sequence>MKKSFLHEAYITSNAEKKHEKVIFEITPEHIIVGFSGSPKPLELIPLGCRSIHLPQFNEEEFSVSIKQEPLFELPLVWSYKHDIPGILHSILLSVYEKTLLLDSRSVKVIVVESNLPRPIKSILSQVFLQRLMVPAITFLPSSVMSLLTLGLMSGITIEIGTQESTITPVYDGRHLETCTYSSSVGENMVIRNLKSELKIHGFYRFAEKKGSDANERLKLDDSILDKDLCEFILINALVASPLSPPHDLVLPKSTIHQLGMSHTVDDPLTQWFVQSSISADFEVMWANEKHGIILVNIPGWVRERILEVIFYGDTGNDIYGIAPLLSKCLKSLPVDLRRNLSKRILITGKLADIPNFKNRVVGDLASLLAADERWRNLANDIGLADAPVALSSEETNKNSTSLKGSDPHSDDFSLNPALEESSTKKIQTYSNSGILFPSASRAWIGASIATAAGIGGTEISSVNSYF</sequence>
<evidence type="ECO:0008006" key="5">
    <source>
        <dbReference type="Google" id="ProtNLM"/>
    </source>
</evidence>
<dbReference type="Gene3D" id="3.90.640.10">
    <property type="entry name" value="Actin, Chain A, domain 4"/>
    <property type="match status" value="1"/>
</dbReference>
<accession>A0A2T9Z6N2</accession>
<dbReference type="PANTHER" id="PTHR11937">
    <property type="entry name" value="ACTIN"/>
    <property type="match status" value="1"/>
</dbReference>
<dbReference type="SMART" id="SM00268">
    <property type="entry name" value="ACTIN"/>
    <property type="match status" value="1"/>
</dbReference>
<dbReference type="Proteomes" id="UP000245609">
    <property type="component" value="Unassembled WGS sequence"/>
</dbReference>
<dbReference type="SUPFAM" id="SSF53067">
    <property type="entry name" value="Actin-like ATPase domain"/>
    <property type="match status" value="1"/>
</dbReference>
<evidence type="ECO:0000256" key="1">
    <source>
        <dbReference type="RuleBase" id="RU000487"/>
    </source>
</evidence>
<comment type="caution">
    <text evidence="3">The sequence shown here is derived from an EMBL/GenBank/DDBJ whole genome shotgun (WGS) entry which is preliminary data.</text>
</comment>
<dbReference type="EMBL" id="MBFS01002151">
    <property type="protein sequence ID" value="PVV00261.1"/>
    <property type="molecule type" value="Genomic_DNA"/>
</dbReference>
<dbReference type="AlphaFoldDB" id="A0A2T9Z6N2"/>
<dbReference type="OrthoDB" id="337660at2759"/>
<dbReference type="STRING" id="133381.A0A2T9Z6N2"/>
<dbReference type="InterPro" id="IPR004000">
    <property type="entry name" value="Actin"/>
</dbReference>
<organism evidence="3 4">
    <name type="scientific">Smittium megazygosporum</name>
    <dbReference type="NCBI Taxonomy" id="133381"/>
    <lineage>
        <taxon>Eukaryota</taxon>
        <taxon>Fungi</taxon>
        <taxon>Fungi incertae sedis</taxon>
        <taxon>Zoopagomycota</taxon>
        <taxon>Kickxellomycotina</taxon>
        <taxon>Harpellomycetes</taxon>
        <taxon>Harpellales</taxon>
        <taxon>Legeriomycetaceae</taxon>
        <taxon>Smittium</taxon>
    </lineage>
</organism>
<dbReference type="InterPro" id="IPR043129">
    <property type="entry name" value="ATPase_NBD"/>
</dbReference>
<dbReference type="Gene3D" id="3.30.420.40">
    <property type="match status" value="3"/>
</dbReference>
<protein>
    <recommendedName>
        <fullName evidence="5">Actin-like ATPase domain-containing protein</fullName>
    </recommendedName>
</protein>
<dbReference type="Pfam" id="PF00022">
    <property type="entry name" value="Actin"/>
    <property type="match status" value="1"/>
</dbReference>